<feature type="region of interest" description="Disordered" evidence="6">
    <location>
        <begin position="318"/>
        <end position="345"/>
    </location>
</feature>
<dbReference type="InterPro" id="IPR052337">
    <property type="entry name" value="SAT4-like"/>
</dbReference>
<accession>A0ABR4EHQ1</accession>
<feature type="compositionally biased region" description="Polar residues" evidence="6">
    <location>
        <begin position="318"/>
        <end position="329"/>
    </location>
</feature>
<keyword evidence="10" id="KW-1185">Reference proteome</keyword>
<evidence type="ECO:0000313" key="9">
    <source>
        <dbReference type="EMBL" id="KAL2281976.1"/>
    </source>
</evidence>
<keyword evidence="4 7" id="KW-0472">Membrane</keyword>
<feature type="transmembrane region" description="Helical" evidence="7">
    <location>
        <begin position="6"/>
        <end position="31"/>
    </location>
</feature>
<feature type="transmembrane region" description="Helical" evidence="7">
    <location>
        <begin position="89"/>
        <end position="110"/>
    </location>
</feature>
<evidence type="ECO:0000256" key="6">
    <source>
        <dbReference type="SAM" id="MobiDB-lite"/>
    </source>
</evidence>
<feature type="region of interest" description="Disordered" evidence="6">
    <location>
        <begin position="268"/>
        <end position="304"/>
    </location>
</feature>
<evidence type="ECO:0000256" key="7">
    <source>
        <dbReference type="SAM" id="Phobius"/>
    </source>
</evidence>
<evidence type="ECO:0000256" key="1">
    <source>
        <dbReference type="ARBA" id="ARBA00004141"/>
    </source>
</evidence>
<dbReference type="EMBL" id="JBAWTH010000053">
    <property type="protein sequence ID" value="KAL2281976.1"/>
    <property type="molecule type" value="Genomic_DNA"/>
</dbReference>
<sequence length="367" mass="40032">MSTKPVVVWAISCAVLLTLSTAALALRGVAIRFRGGAPKTPDYLVLLAYLCHVAYVVDASTLGLGTGGYGRYMTELLVEEIESSLKGFFISQYFWATGTAAFRLAILLFYMDLFSTVRNFRWPAIGTAVVVFLYWVACLFTTSLLCQPVQSNWDISVPGKCGNVVAIEVFSGAFNMVIDIWVVFLPLPTVWKLQLSSQRKWTLTAAFSLGLCTAAVNLGRLIQTIQCRAEGDSTYCFLSSSILVQGEMCGGVLVATLPLLGPLWKSRRRGTTKPSVPDGTPGARPHGPFQTIGSTPMKGKRSHASDVFTEDSLLRSQNDELGSDWQPQSVPMVLTSPQPAAHGAGNRWTVEVEGRPVHDPHAQWQPR</sequence>
<comment type="caution">
    <text evidence="9">The sequence shown here is derived from an EMBL/GenBank/DDBJ whole genome shotgun (WGS) entry which is preliminary data.</text>
</comment>
<protein>
    <recommendedName>
        <fullName evidence="8">Rhodopsin domain-containing protein</fullName>
    </recommendedName>
</protein>
<evidence type="ECO:0000259" key="8">
    <source>
        <dbReference type="Pfam" id="PF20684"/>
    </source>
</evidence>
<reference evidence="9 10" key="1">
    <citation type="submission" date="2024-03" db="EMBL/GenBank/DDBJ databases">
        <title>A high-quality draft genome sequence of Diaporthe vaccinii, a causative agent of upright dieback and viscid rot disease in cranberry plants.</title>
        <authorList>
            <person name="Sarrasin M."/>
            <person name="Lang B.F."/>
            <person name="Burger G."/>
        </authorList>
    </citation>
    <scope>NUCLEOTIDE SEQUENCE [LARGE SCALE GENOMIC DNA]</scope>
    <source>
        <strain evidence="9 10">IS7</strain>
    </source>
</reference>
<comment type="subcellular location">
    <subcellularLocation>
        <location evidence="1">Membrane</location>
        <topology evidence="1">Multi-pass membrane protein</topology>
    </subcellularLocation>
</comment>
<keyword evidence="2 7" id="KW-0812">Transmembrane</keyword>
<gene>
    <name evidence="9" type="ORF">FJTKL_11235</name>
</gene>
<feature type="transmembrane region" description="Helical" evidence="7">
    <location>
        <begin position="43"/>
        <end position="69"/>
    </location>
</feature>
<evidence type="ECO:0000256" key="5">
    <source>
        <dbReference type="ARBA" id="ARBA00038359"/>
    </source>
</evidence>
<feature type="transmembrane region" description="Helical" evidence="7">
    <location>
        <begin position="242"/>
        <end position="264"/>
    </location>
</feature>
<feature type="transmembrane region" description="Helical" evidence="7">
    <location>
        <begin position="165"/>
        <end position="191"/>
    </location>
</feature>
<evidence type="ECO:0000256" key="3">
    <source>
        <dbReference type="ARBA" id="ARBA00022989"/>
    </source>
</evidence>
<evidence type="ECO:0000313" key="10">
    <source>
        <dbReference type="Proteomes" id="UP001600888"/>
    </source>
</evidence>
<dbReference type="PANTHER" id="PTHR33048:SF8">
    <property type="entry name" value="INTEGRAL MEMBRANE PROTEIN-RELATED"/>
    <property type="match status" value="1"/>
</dbReference>
<proteinExistence type="inferred from homology"/>
<dbReference type="Pfam" id="PF20684">
    <property type="entry name" value="Fung_rhodopsin"/>
    <property type="match status" value="1"/>
</dbReference>
<evidence type="ECO:0000256" key="2">
    <source>
        <dbReference type="ARBA" id="ARBA00022692"/>
    </source>
</evidence>
<feature type="transmembrane region" description="Helical" evidence="7">
    <location>
        <begin position="122"/>
        <end position="145"/>
    </location>
</feature>
<evidence type="ECO:0000256" key="4">
    <source>
        <dbReference type="ARBA" id="ARBA00023136"/>
    </source>
</evidence>
<organism evidence="9 10">
    <name type="scientific">Diaporthe vaccinii</name>
    <dbReference type="NCBI Taxonomy" id="105482"/>
    <lineage>
        <taxon>Eukaryota</taxon>
        <taxon>Fungi</taxon>
        <taxon>Dikarya</taxon>
        <taxon>Ascomycota</taxon>
        <taxon>Pezizomycotina</taxon>
        <taxon>Sordariomycetes</taxon>
        <taxon>Sordariomycetidae</taxon>
        <taxon>Diaporthales</taxon>
        <taxon>Diaporthaceae</taxon>
        <taxon>Diaporthe</taxon>
        <taxon>Diaporthe eres species complex</taxon>
    </lineage>
</organism>
<name>A0ABR4EHQ1_9PEZI</name>
<dbReference type="Proteomes" id="UP001600888">
    <property type="component" value="Unassembled WGS sequence"/>
</dbReference>
<comment type="similarity">
    <text evidence="5">Belongs to the SAT4 family.</text>
</comment>
<dbReference type="PANTHER" id="PTHR33048">
    <property type="entry name" value="PTH11-LIKE INTEGRAL MEMBRANE PROTEIN (AFU_ORTHOLOGUE AFUA_5G11245)"/>
    <property type="match status" value="1"/>
</dbReference>
<feature type="domain" description="Rhodopsin" evidence="8">
    <location>
        <begin position="33"/>
        <end position="265"/>
    </location>
</feature>
<feature type="transmembrane region" description="Helical" evidence="7">
    <location>
        <begin position="203"/>
        <end position="222"/>
    </location>
</feature>
<dbReference type="InterPro" id="IPR049326">
    <property type="entry name" value="Rhodopsin_dom_fungi"/>
</dbReference>
<keyword evidence="3 7" id="KW-1133">Transmembrane helix</keyword>